<dbReference type="PANTHER" id="PTHR30537">
    <property type="entry name" value="HTH-TYPE TRANSCRIPTIONAL REGULATOR"/>
    <property type="match status" value="1"/>
</dbReference>
<evidence type="ECO:0000256" key="2">
    <source>
        <dbReference type="ARBA" id="ARBA00023015"/>
    </source>
</evidence>
<dbReference type="Pfam" id="PF03466">
    <property type="entry name" value="LysR_substrate"/>
    <property type="match status" value="1"/>
</dbReference>
<dbReference type="InterPro" id="IPR036390">
    <property type="entry name" value="WH_DNA-bd_sf"/>
</dbReference>
<evidence type="ECO:0000256" key="1">
    <source>
        <dbReference type="ARBA" id="ARBA00009437"/>
    </source>
</evidence>
<dbReference type="SUPFAM" id="SSF53850">
    <property type="entry name" value="Periplasmic binding protein-like II"/>
    <property type="match status" value="1"/>
</dbReference>
<name>A0ABR8P2E1_9GAMM</name>
<dbReference type="EMBL" id="JACYFC010000006">
    <property type="protein sequence ID" value="MBD5772446.1"/>
    <property type="molecule type" value="Genomic_DNA"/>
</dbReference>
<dbReference type="InterPro" id="IPR000847">
    <property type="entry name" value="LysR_HTH_N"/>
</dbReference>
<evidence type="ECO:0000259" key="5">
    <source>
        <dbReference type="PROSITE" id="PS50931"/>
    </source>
</evidence>
<evidence type="ECO:0000313" key="7">
    <source>
        <dbReference type="Proteomes" id="UP000604161"/>
    </source>
</evidence>
<dbReference type="InterPro" id="IPR036388">
    <property type="entry name" value="WH-like_DNA-bd_sf"/>
</dbReference>
<reference evidence="6 7" key="1">
    <citation type="submission" date="2020-09" db="EMBL/GenBank/DDBJ databases">
        <title>Marinomonas sp. nov., isolated from the cysticercosis algae of Qingdao, China.</title>
        <authorList>
            <person name="Sun X."/>
        </authorList>
    </citation>
    <scope>NUCLEOTIDE SEQUENCE [LARGE SCALE GENOMIC DNA]</scope>
    <source>
        <strain evidence="6 7">SM2066</strain>
    </source>
</reference>
<dbReference type="Gene3D" id="3.40.190.290">
    <property type="match status" value="1"/>
</dbReference>
<dbReference type="PANTHER" id="PTHR30537:SF3">
    <property type="entry name" value="TRANSCRIPTIONAL REGULATORY PROTEIN"/>
    <property type="match status" value="1"/>
</dbReference>
<sequence length="294" mass="32774">MHNIRWGDLQYVLTVANEGSLSAATRSLGVNHSTVLRRLDAFELRHKLQVFHKLPTGYKLTVEGKKLLESALAVESTVKELERKIFGQEMKLEGILRLTTTDALSRLILSSHLAAFHQLYPRIQLELSLTSRRLNISNLDADVAIRPATELPESFSGTKLCKIAYGVYGAPSYINGLQGKHPLESASWLVMSKGNASLQVSELIMEEKIVMKTDSFEPLMAAAENKMGLAYLPCFIGDCSGILQKIDVKMIDQSTDLWMMTHNDLENSAKVKVFFGFMEEAIKSDHNRLAGLGY</sequence>
<accession>A0ABR8P2E1</accession>
<dbReference type="Proteomes" id="UP000604161">
    <property type="component" value="Unassembled WGS sequence"/>
</dbReference>
<dbReference type="SUPFAM" id="SSF46785">
    <property type="entry name" value="Winged helix' DNA-binding domain"/>
    <property type="match status" value="1"/>
</dbReference>
<protein>
    <submittedName>
        <fullName evidence="6">LysR family transcriptional regulator</fullName>
    </submittedName>
</protein>
<comment type="caution">
    <text evidence="6">The sequence shown here is derived from an EMBL/GenBank/DDBJ whole genome shotgun (WGS) entry which is preliminary data.</text>
</comment>
<dbReference type="InterPro" id="IPR058163">
    <property type="entry name" value="LysR-type_TF_proteobact-type"/>
</dbReference>
<evidence type="ECO:0000313" key="6">
    <source>
        <dbReference type="EMBL" id="MBD5772446.1"/>
    </source>
</evidence>
<evidence type="ECO:0000256" key="4">
    <source>
        <dbReference type="ARBA" id="ARBA00023163"/>
    </source>
</evidence>
<proteinExistence type="inferred from homology"/>
<keyword evidence="2" id="KW-0805">Transcription regulation</keyword>
<organism evidence="6 7">
    <name type="scientific">Marinomonas colpomeniae</name>
    <dbReference type="NCBI Taxonomy" id="2774408"/>
    <lineage>
        <taxon>Bacteria</taxon>
        <taxon>Pseudomonadati</taxon>
        <taxon>Pseudomonadota</taxon>
        <taxon>Gammaproteobacteria</taxon>
        <taxon>Oceanospirillales</taxon>
        <taxon>Oceanospirillaceae</taxon>
        <taxon>Marinomonas</taxon>
    </lineage>
</organism>
<comment type="similarity">
    <text evidence="1">Belongs to the LysR transcriptional regulatory family.</text>
</comment>
<dbReference type="RefSeq" id="WP_191595835.1">
    <property type="nucleotide sequence ID" value="NZ_JACYFC010000006.1"/>
</dbReference>
<keyword evidence="4" id="KW-0804">Transcription</keyword>
<dbReference type="Pfam" id="PF00126">
    <property type="entry name" value="HTH_1"/>
    <property type="match status" value="1"/>
</dbReference>
<keyword evidence="7" id="KW-1185">Reference proteome</keyword>
<evidence type="ECO:0000256" key="3">
    <source>
        <dbReference type="ARBA" id="ARBA00023125"/>
    </source>
</evidence>
<keyword evidence="3" id="KW-0238">DNA-binding</keyword>
<gene>
    <name evidence="6" type="ORF">IF202_15515</name>
</gene>
<dbReference type="PROSITE" id="PS50931">
    <property type="entry name" value="HTH_LYSR"/>
    <property type="match status" value="1"/>
</dbReference>
<feature type="domain" description="HTH lysR-type" evidence="5">
    <location>
        <begin position="4"/>
        <end position="61"/>
    </location>
</feature>
<dbReference type="InterPro" id="IPR005119">
    <property type="entry name" value="LysR_subst-bd"/>
</dbReference>
<dbReference type="Gene3D" id="1.10.10.10">
    <property type="entry name" value="Winged helix-like DNA-binding domain superfamily/Winged helix DNA-binding domain"/>
    <property type="match status" value="1"/>
</dbReference>